<sequence length="179" mass="20241">MAMTCLCVGPKNSGKTMLMTSIQYPGSVNFTTHSVNTVGTNIYTINFTPVPNENRPTRKNQKRSITVRELGGEMAVMWKNYYAETVDKIIFVVDTSNLCQISCAGVLLYSILVEPKLQKAKICLVLTKMDYAYRQMRNEALLMLQIEKLKKQVSQDITIIEASAITMEGVDKIIEWLFN</sequence>
<feature type="binding site" evidence="4">
    <location>
        <position position="16"/>
    </location>
    <ligand>
        <name>Mg(2+)</name>
        <dbReference type="ChEBI" id="CHEBI:18420"/>
    </ligand>
</feature>
<dbReference type="PANTHER" id="PTHR46688:SF1">
    <property type="entry name" value="ADP-RIBOSYLATION FACTOR-LIKE PROTEIN 16"/>
    <property type="match status" value="1"/>
</dbReference>
<keyword evidence="1 3" id="KW-0547">Nucleotide-binding</keyword>
<dbReference type="SUPFAM" id="SSF52540">
    <property type="entry name" value="P-loop containing nucleoside triphosphate hydrolases"/>
    <property type="match status" value="1"/>
</dbReference>
<reference evidence="5" key="1">
    <citation type="submission" date="2021-03" db="EMBL/GenBank/DDBJ databases">
        <title>Chromosome level genome of the anhydrobiotic midge Polypedilum vanderplanki.</title>
        <authorList>
            <person name="Yoshida Y."/>
            <person name="Kikawada T."/>
            <person name="Gusev O."/>
        </authorList>
    </citation>
    <scope>NUCLEOTIDE SEQUENCE</scope>
    <source>
        <strain evidence="5">NIAS01</strain>
        <tissue evidence="5">Whole body or cell culture</tissue>
    </source>
</reference>
<dbReference type="Gene3D" id="3.40.50.300">
    <property type="entry name" value="P-loop containing nucleotide triphosphate hydrolases"/>
    <property type="match status" value="1"/>
</dbReference>
<keyword evidence="4" id="KW-0460">Magnesium</keyword>
<dbReference type="GO" id="GO:0005525">
    <property type="term" value="F:GTP binding"/>
    <property type="evidence" value="ECO:0007669"/>
    <property type="project" value="UniProtKB-KW"/>
</dbReference>
<name>A0A9J6BU85_POLVA</name>
<dbReference type="PROSITE" id="PS51417">
    <property type="entry name" value="ARF"/>
    <property type="match status" value="1"/>
</dbReference>
<keyword evidence="6" id="KW-1185">Reference proteome</keyword>
<organism evidence="5 6">
    <name type="scientific">Polypedilum vanderplanki</name>
    <name type="common">Sleeping chironomid midge</name>
    <dbReference type="NCBI Taxonomy" id="319348"/>
    <lineage>
        <taxon>Eukaryota</taxon>
        <taxon>Metazoa</taxon>
        <taxon>Ecdysozoa</taxon>
        <taxon>Arthropoda</taxon>
        <taxon>Hexapoda</taxon>
        <taxon>Insecta</taxon>
        <taxon>Pterygota</taxon>
        <taxon>Neoptera</taxon>
        <taxon>Endopterygota</taxon>
        <taxon>Diptera</taxon>
        <taxon>Nematocera</taxon>
        <taxon>Chironomoidea</taxon>
        <taxon>Chironomidae</taxon>
        <taxon>Chironominae</taxon>
        <taxon>Polypedilum</taxon>
        <taxon>Polypedilum</taxon>
    </lineage>
</organism>
<keyword evidence="4" id="KW-0479">Metal-binding</keyword>
<accession>A0A9J6BU85</accession>
<dbReference type="Proteomes" id="UP001107558">
    <property type="component" value="Chromosome 3"/>
</dbReference>
<evidence type="ECO:0000256" key="2">
    <source>
        <dbReference type="ARBA" id="ARBA00023134"/>
    </source>
</evidence>
<evidence type="ECO:0000256" key="4">
    <source>
        <dbReference type="PIRSR" id="PIRSR606689-2"/>
    </source>
</evidence>
<evidence type="ECO:0008006" key="7">
    <source>
        <dbReference type="Google" id="ProtNLM"/>
    </source>
</evidence>
<dbReference type="AlphaFoldDB" id="A0A9J6BU85"/>
<feature type="binding site" evidence="3">
    <location>
        <position position="72"/>
    </location>
    <ligand>
        <name>GTP</name>
        <dbReference type="ChEBI" id="CHEBI:37565"/>
    </ligand>
</feature>
<dbReference type="Pfam" id="PF00025">
    <property type="entry name" value="Arf"/>
    <property type="match status" value="1"/>
</dbReference>
<keyword evidence="2 3" id="KW-0342">GTP-binding</keyword>
<feature type="binding site" evidence="3">
    <location>
        <begin position="9"/>
        <end position="16"/>
    </location>
    <ligand>
        <name>GTP</name>
        <dbReference type="ChEBI" id="CHEBI:37565"/>
    </ligand>
</feature>
<evidence type="ECO:0000313" key="6">
    <source>
        <dbReference type="Proteomes" id="UP001107558"/>
    </source>
</evidence>
<evidence type="ECO:0000256" key="1">
    <source>
        <dbReference type="ARBA" id="ARBA00022741"/>
    </source>
</evidence>
<dbReference type="InterPro" id="IPR006689">
    <property type="entry name" value="Small_GTPase_ARF/SAR"/>
</dbReference>
<dbReference type="OrthoDB" id="365445at2759"/>
<evidence type="ECO:0000313" key="5">
    <source>
        <dbReference type="EMBL" id="KAG5672854.1"/>
    </source>
</evidence>
<dbReference type="GO" id="GO:0046872">
    <property type="term" value="F:metal ion binding"/>
    <property type="evidence" value="ECO:0007669"/>
    <property type="project" value="UniProtKB-KW"/>
</dbReference>
<comment type="caution">
    <text evidence="5">The sequence shown here is derived from an EMBL/GenBank/DDBJ whole genome shotgun (WGS) entry which is preliminary data.</text>
</comment>
<feature type="binding site" evidence="4">
    <location>
        <position position="37"/>
    </location>
    <ligand>
        <name>Mg(2+)</name>
        <dbReference type="ChEBI" id="CHEBI:18420"/>
    </ligand>
</feature>
<dbReference type="GO" id="GO:0003924">
    <property type="term" value="F:GTPase activity"/>
    <property type="evidence" value="ECO:0007669"/>
    <property type="project" value="InterPro"/>
</dbReference>
<dbReference type="PANTHER" id="PTHR46688">
    <property type="entry name" value="ADP-RIBOSYLATION FACTOR-LIKE PROTEIN 16"/>
    <property type="match status" value="1"/>
</dbReference>
<dbReference type="EMBL" id="JADBJN010000003">
    <property type="protein sequence ID" value="KAG5672854.1"/>
    <property type="molecule type" value="Genomic_DNA"/>
</dbReference>
<evidence type="ECO:0000256" key="3">
    <source>
        <dbReference type="PIRSR" id="PIRSR606689-1"/>
    </source>
</evidence>
<protein>
    <recommendedName>
        <fullName evidence="7">ADP-ribosylation factor-like protein 16</fullName>
    </recommendedName>
</protein>
<proteinExistence type="predicted"/>
<dbReference type="InterPro" id="IPR027417">
    <property type="entry name" value="P-loop_NTPase"/>
</dbReference>
<gene>
    <name evidence="5" type="ORF">PVAND_002943</name>
</gene>